<accession>A0AAU7CJL1</accession>
<organism evidence="2">
    <name type="scientific">Singulisphaera sp. Ch08</name>
    <dbReference type="NCBI Taxonomy" id="3120278"/>
    <lineage>
        <taxon>Bacteria</taxon>
        <taxon>Pseudomonadati</taxon>
        <taxon>Planctomycetota</taxon>
        <taxon>Planctomycetia</taxon>
        <taxon>Isosphaerales</taxon>
        <taxon>Isosphaeraceae</taxon>
        <taxon>Singulisphaera</taxon>
    </lineage>
</organism>
<dbReference type="AlphaFoldDB" id="A0AAU7CJL1"/>
<dbReference type="EMBL" id="CP155447">
    <property type="protein sequence ID" value="XBH05421.1"/>
    <property type="molecule type" value="Genomic_DNA"/>
</dbReference>
<sequence length="587" mass="65271">MPLNPVPEDQLRDALRPYRAEPGRFEAAVRARLETADRRRQDDPLACLSPFLRGAAALLPLPFFTGCRASEAAAKTVPAAMGVKLLGYLAFPAISLFVLLGATIFGITKIHGIQRNHHPGIDDAQAETDAVLLWWKRHKWPAYLVFVATLALMWIGATWLLFLFYIISFGVLLYVLSSFAGLGLGNRVLIGQSCMSGLMLLGQLTVGFSTGDHDIHFLDQKVIAVVFFGGAMLVLACYARDLNSLTDRRGSPAVRGSRAALLAVILVPLAAWLLNPILWPATPARIKAFVESFHEAPYSSSSWRSWEIVARWAIESKLDPDLSGARRLLAREIAGEQNPFILGNAFTVGLIRADQVRLLRDYEGRRHSLLDDPHQILVKRPISSLSQEDWMIRASILLGNLTAQDRDYLEKRLLATLDGLTESTYDVIAEALLVTRLLELIDRPADPARYRDRVHDWLRKLHSRSGGGFQLAGGFKTYLKASVGSVITTESAVELMDVYGVPDGLDLNWVRSFLKPMAIIRLSEEKWIAAVTLDRLNRLPGARRPTWPEILYYERSLIAAMVLVGLCLYATLSSPNRKLNTEEIQSA</sequence>
<feature type="transmembrane region" description="Helical" evidence="1">
    <location>
        <begin position="222"/>
        <end position="239"/>
    </location>
</feature>
<keyword evidence="1" id="KW-0812">Transmembrane</keyword>
<proteinExistence type="predicted"/>
<feature type="transmembrane region" description="Helical" evidence="1">
    <location>
        <begin position="140"/>
        <end position="157"/>
    </location>
</feature>
<evidence type="ECO:0000256" key="1">
    <source>
        <dbReference type="SAM" id="Phobius"/>
    </source>
</evidence>
<keyword evidence="1" id="KW-1133">Transmembrane helix</keyword>
<feature type="transmembrane region" description="Helical" evidence="1">
    <location>
        <begin position="259"/>
        <end position="279"/>
    </location>
</feature>
<feature type="transmembrane region" description="Helical" evidence="1">
    <location>
        <begin position="85"/>
        <end position="107"/>
    </location>
</feature>
<name>A0AAU7CJL1_9BACT</name>
<evidence type="ECO:0008006" key="3">
    <source>
        <dbReference type="Google" id="ProtNLM"/>
    </source>
</evidence>
<feature type="transmembrane region" description="Helical" evidence="1">
    <location>
        <begin position="163"/>
        <end position="182"/>
    </location>
</feature>
<dbReference type="RefSeq" id="WP_406698239.1">
    <property type="nucleotide sequence ID" value="NZ_CP155447.1"/>
</dbReference>
<protein>
    <recommendedName>
        <fullName evidence="3">IcmF-related N-terminal domain-containing protein</fullName>
    </recommendedName>
</protein>
<keyword evidence="1" id="KW-0472">Membrane</keyword>
<evidence type="ECO:0000313" key="2">
    <source>
        <dbReference type="EMBL" id="XBH05421.1"/>
    </source>
</evidence>
<feature type="transmembrane region" description="Helical" evidence="1">
    <location>
        <begin position="189"/>
        <end position="210"/>
    </location>
</feature>
<gene>
    <name evidence="2" type="ORF">V5E97_05225</name>
</gene>
<reference evidence="2" key="1">
    <citation type="submission" date="2024-05" db="EMBL/GenBank/DDBJ databases">
        <title>Planctomycetes of the genus Singulisphaera possess chitinolytic capabilities.</title>
        <authorList>
            <person name="Ivanova A."/>
        </authorList>
    </citation>
    <scope>NUCLEOTIDE SEQUENCE</scope>
    <source>
        <strain evidence="2">Ch08T</strain>
    </source>
</reference>